<evidence type="ECO:0000256" key="9">
    <source>
        <dbReference type="ARBA" id="ARBA00022960"/>
    </source>
</evidence>
<keyword evidence="9 14" id="KW-0133">Cell shape</keyword>
<dbReference type="InterPro" id="IPR005311">
    <property type="entry name" value="PBP_dimer"/>
</dbReference>
<comment type="pathway">
    <text evidence="14">Cell wall biogenesis; peptidoglycan biosynthesis.</text>
</comment>
<dbReference type="EC" id="3.4.16.4" evidence="14"/>
<feature type="binding site" evidence="14">
    <location>
        <position position="355"/>
    </location>
    <ligand>
        <name>Zn(2+)</name>
        <dbReference type="ChEBI" id="CHEBI:29105"/>
    </ligand>
</feature>
<dbReference type="Proteomes" id="UP001147830">
    <property type="component" value="Unassembled WGS sequence"/>
</dbReference>
<feature type="domain" description="Penicillin-binding protein transpeptidase" evidence="15">
    <location>
        <begin position="272"/>
        <end position="608"/>
    </location>
</feature>
<dbReference type="GO" id="GO:0009252">
    <property type="term" value="P:peptidoglycan biosynthetic process"/>
    <property type="evidence" value="ECO:0007669"/>
    <property type="project" value="UniProtKB-UniRule"/>
</dbReference>
<dbReference type="Pfam" id="PF00905">
    <property type="entry name" value="Transpeptidase"/>
    <property type="match status" value="1"/>
</dbReference>
<dbReference type="GO" id="GO:0005886">
    <property type="term" value="C:plasma membrane"/>
    <property type="evidence" value="ECO:0007669"/>
    <property type="project" value="UniProtKB-SubCell"/>
</dbReference>
<evidence type="ECO:0000313" key="18">
    <source>
        <dbReference type="Proteomes" id="UP001147830"/>
    </source>
</evidence>
<evidence type="ECO:0000256" key="4">
    <source>
        <dbReference type="ARBA" id="ARBA00022519"/>
    </source>
</evidence>
<feature type="binding site" evidence="14">
    <location>
        <position position="376"/>
    </location>
    <ligand>
        <name>Zn(2+)</name>
        <dbReference type="ChEBI" id="CHEBI:29105"/>
    </ligand>
</feature>
<comment type="catalytic activity">
    <reaction evidence="14">
        <text>Preferential cleavage: (Ac)2-L-Lys-D-Ala-|-D-Ala. Also transpeptidation of peptidyl-alanyl moieties that are N-acyl substituents of D-alanine.</text>
        <dbReference type="EC" id="3.4.16.4"/>
    </reaction>
</comment>
<comment type="cofactor">
    <cofactor evidence="14">
        <name>Zn(2+)</name>
        <dbReference type="ChEBI" id="CHEBI:29105"/>
    </cofactor>
    <text evidence="14">Binds one Zn(2+) ion per subunit.</text>
</comment>
<reference evidence="17" key="1">
    <citation type="journal article" date="2022" name="Front. Microbiol.">
        <title>Genome-based taxonomic rearrangement of Oceanobacter-related bacteria including the description of Thalassolituus hydrocarbonoclasticus sp. nov. and Thalassolituus pacificus sp. nov. and emended description of the genus Thalassolituus.</title>
        <authorList>
            <person name="Dong C."/>
            <person name="Wei L."/>
            <person name="Wang J."/>
            <person name="Lai Q."/>
            <person name="Huang Z."/>
            <person name="Shao Z."/>
        </authorList>
    </citation>
    <scope>NUCLEOTIDE SEQUENCE</scope>
    <source>
        <strain evidence="17">59MF3M-4</strain>
    </source>
</reference>
<evidence type="ECO:0000256" key="7">
    <source>
        <dbReference type="ARBA" id="ARBA00022692"/>
    </source>
</evidence>
<keyword evidence="14" id="KW-0862">Zinc</keyword>
<dbReference type="GO" id="GO:0071555">
    <property type="term" value="P:cell wall organization"/>
    <property type="evidence" value="ECO:0007669"/>
    <property type="project" value="UniProtKB-KW"/>
</dbReference>
<evidence type="ECO:0000256" key="13">
    <source>
        <dbReference type="ARBA" id="ARBA00023316"/>
    </source>
</evidence>
<organism evidence="17 18">
    <name type="scientific">Thalassolituus pacificus</name>
    <dbReference type="NCBI Taxonomy" id="2975440"/>
    <lineage>
        <taxon>Bacteria</taxon>
        <taxon>Pseudomonadati</taxon>
        <taxon>Pseudomonadota</taxon>
        <taxon>Gammaproteobacteria</taxon>
        <taxon>Oceanospirillales</taxon>
        <taxon>Oceanospirillaceae</taxon>
        <taxon>Thalassolituus</taxon>
    </lineage>
</organism>
<evidence type="ECO:0000256" key="3">
    <source>
        <dbReference type="ARBA" id="ARBA00022475"/>
    </source>
</evidence>
<keyword evidence="13 14" id="KW-0961">Cell wall biogenesis/degradation</keyword>
<evidence type="ECO:0000256" key="5">
    <source>
        <dbReference type="ARBA" id="ARBA00022645"/>
    </source>
</evidence>
<dbReference type="AlphaFoldDB" id="A0A9X2WI64"/>
<dbReference type="Gene3D" id="3.40.710.10">
    <property type="entry name" value="DD-peptidase/beta-lactamase superfamily"/>
    <property type="match status" value="1"/>
</dbReference>
<reference evidence="17" key="2">
    <citation type="submission" date="2022-08" db="EMBL/GenBank/DDBJ databases">
        <authorList>
            <person name="Dong C."/>
        </authorList>
    </citation>
    <scope>NUCLEOTIDE SEQUENCE</scope>
    <source>
        <strain evidence="17">59MF3M-4</strain>
    </source>
</reference>
<keyword evidence="12 14" id="KW-0472">Membrane</keyword>
<feature type="transmembrane region" description="Helical" evidence="14">
    <location>
        <begin position="20"/>
        <end position="38"/>
    </location>
</feature>
<dbReference type="Gene3D" id="3.90.1310.10">
    <property type="entry name" value="Penicillin-binding protein 2a (Domain 2)"/>
    <property type="match status" value="1"/>
</dbReference>
<dbReference type="NCBIfam" id="TIGR03423">
    <property type="entry name" value="pbp2_mrdA"/>
    <property type="match status" value="1"/>
</dbReference>
<evidence type="ECO:0000259" key="15">
    <source>
        <dbReference type="Pfam" id="PF00905"/>
    </source>
</evidence>
<comment type="subcellular location">
    <subcellularLocation>
        <location evidence="14">Cell inner membrane</location>
        <topology evidence="14">Single-pass membrane protein</topology>
    </subcellularLocation>
    <subcellularLocation>
        <location evidence="2">Cell membrane</location>
    </subcellularLocation>
    <subcellularLocation>
        <location evidence="1">Membrane</location>
        <topology evidence="1">Single-pass membrane protein</topology>
    </subcellularLocation>
</comment>
<dbReference type="Pfam" id="PF03717">
    <property type="entry name" value="PBP_dimer"/>
    <property type="match status" value="1"/>
</dbReference>
<keyword evidence="11 14" id="KW-1133">Transmembrane helix</keyword>
<dbReference type="InterPro" id="IPR036138">
    <property type="entry name" value="PBP_dimer_sf"/>
</dbReference>
<sequence>MWEHSFRDKSAERRLFRSRALTLAIFIFLMLCVLAWRMTYLQINLYEKYKDLSENNRIQLRPIAPNRGLIYDRNGILLAENIPSYSLTLVPERVRDMEQTIAFLDKLIGISERDREQFDKRQGFRRRPFEPVVLRHKLTEDDIAKVMVNRFYLPGVDVEAQLVRHYPQGKTFAHVLGYVGRINQQEQAALDTDPDTKRRYSDTQFIGKLGVERRYEQDLHGEVGYQKVETNARGRVIQIIERQDPVPGQDITLHLDSRLQQLAEKEMKGMRGALVAIEVATGGIISLYSNPSFDPNLFVTGISHKDYSDLRDNPDLPLFDRTIRGQYPPASTLKPFVGLAALNSGITSWSETIDDPGWYKLENDERLYRDWKRIGHGKVNLQRAIVESCDTYFYDVAVRAGIDNISPFLAQFGFGRNMTLDISNALPGLLPDRDWKRAKRGSFWYAGDTVNLGIGQGFMLVTPMQLATATAVLANRGTWQVPRLILAHNDTPDEIPHGDIPDLQLKNPQDWEQMYHAMEQVVSGTHGTARRLMSKLRYPIAGKTGTAQVVGIKQDEEYDSESLRERWRDHALFIAFAPVEKPEIAIAVVIENGESAGRTAGPIAQSIINEYLGGAEG</sequence>
<evidence type="ECO:0000256" key="2">
    <source>
        <dbReference type="ARBA" id="ARBA00004236"/>
    </source>
</evidence>
<evidence type="ECO:0000256" key="8">
    <source>
        <dbReference type="ARBA" id="ARBA00022801"/>
    </source>
</evidence>
<dbReference type="GO" id="GO:0006508">
    <property type="term" value="P:proteolysis"/>
    <property type="evidence" value="ECO:0007669"/>
    <property type="project" value="UniProtKB-KW"/>
</dbReference>
<dbReference type="InterPro" id="IPR001460">
    <property type="entry name" value="PCN-bd_Tpept"/>
</dbReference>
<accession>A0A9X2WI64</accession>
<comment type="caution">
    <text evidence="17">The sequence shown here is derived from an EMBL/GenBank/DDBJ whole genome shotgun (WGS) entry which is preliminary data.</text>
</comment>
<dbReference type="GO" id="GO:0008658">
    <property type="term" value="F:penicillin binding"/>
    <property type="evidence" value="ECO:0007669"/>
    <property type="project" value="UniProtKB-UniRule"/>
</dbReference>
<dbReference type="InterPro" id="IPR017790">
    <property type="entry name" value="Penicillin-binding_protein_2"/>
</dbReference>
<keyword evidence="8 14" id="KW-0378">Hydrolase</keyword>
<dbReference type="EMBL" id="JAOANI010000028">
    <property type="protein sequence ID" value="MCT7360520.1"/>
    <property type="molecule type" value="Genomic_DNA"/>
</dbReference>
<name>A0A9X2WI64_9GAMM</name>
<dbReference type="GO" id="GO:0071972">
    <property type="term" value="F:peptidoglycan L,D-transpeptidase activity"/>
    <property type="evidence" value="ECO:0007669"/>
    <property type="project" value="TreeGrafter"/>
</dbReference>
<dbReference type="HAMAP" id="MF_02081">
    <property type="entry name" value="MrdA_transpept"/>
    <property type="match status" value="1"/>
</dbReference>
<proteinExistence type="inferred from homology"/>
<protein>
    <recommendedName>
        <fullName evidence="14">Peptidoglycan D,D-transpeptidase MrdA</fullName>
        <ecNumber evidence="14">3.4.16.4</ecNumber>
    </recommendedName>
    <alternativeName>
        <fullName evidence="14">Penicillin-binding protein 2</fullName>
        <shortName evidence="14">PBP-2</shortName>
    </alternativeName>
</protein>
<dbReference type="InterPro" id="IPR050515">
    <property type="entry name" value="Beta-lactam/transpept"/>
</dbReference>
<keyword evidence="7 14" id="KW-0812">Transmembrane</keyword>
<keyword evidence="4 14" id="KW-0997">Cell inner membrane</keyword>
<dbReference type="RefSeq" id="WP_260977352.1">
    <property type="nucleotide sequence ID" value="NZ_JAOANI010000028.1"/>
</dbReference>
<dbReference type="Gene3D" id="3.30.1390.30">
    <property type="entry name" value="Penicillin-binding protein 2a, domain 3"/>
    <property type="match status" value="1"/>
</dbReference>
<evidence type="ECO:0000313" key="17">
    <source>
        <dbReference type="EMBL" id="MCT7360520.1"/>
    </source>
</evidence>
<evidence type="ECO:0000259" key="16">
    <source>
        <dbReference type="Pfam" id="PF03717"/>
    </source>
</evidence>
<dbReference type="GO" id="GO:0009002">
    <property type="term" value="F:serine-type D-Ala-D-Ala carboxypeptidase activity"/>
    <property type="evidence" value="ECO:0007669"/>
    <property type="project" value="UniProtKB-UniRule"/>
</dbReference>
<feature type="active site" description="Acyl-ester intermediate" evidence="14">
    <location>
        <position position="331"/>
    </location>
</feature>
<feature type="domain" description="Penicillin-binding protein dimerisation" evidence="16">
    <location>
        <begin position="63"/>
        <end position="238"/>
    </location>
</feature>
<dbReference type="SUPFAM" id="SSF56601">
    <property type="entry name" value="beta-lactamase/transpeptidase-like"/>
    <property type="match status" value="1"/>
</dbReference>
<dbReference type="InterPro" id="IPR012338">
    <property type="entry name" value="Beta-lactam/transpept-like"/>
</dbReference>
<dbReference type="GO" id="GO:0008270">
    <property type="term" value="F:zinc ion binding"/>
    <property type="evidence" value="ECO:0007669"/>
    <property type="project" value="UniProtKB-UniRule"/>
</dbReference>
<evidence type="ECO:0000256" key="11">
    <source>
        <dbReference type="ARBA" id="ARBA00022989"/>
    </source>
</evidence>
<comment type="function">
    <text evidence="14">Catalyzes cross-linking of the peptidoglycan cell wall.</text>
</comment>
<keyword evidence="3 14" id="KW-1003">Cell membrane</keyword>
<comment type="similarity">
    <text evidence="14">Belongs to the transpeptidase family. MrdA subfamily.</text>
</comment>
<feature type="binding site" evidence="14">
    <location>
        <position position="370"/>
    </location>
    <ligand>
        <name>Zn(2+)</name>
        <dbReference type="ChEBI" id="CHEBI:29105"/>
    </ligand>
</feature>
<dbReference type="PANTHER" id="PTHR30627:SF2">
    <property type="entry name" value="PEPTIDOGLYCAN D,D-TRANSPEPTIDASE MRDA"/>
    <property type="match status" value="1"/>
</dbReference>
<feature type="binding site" evidence="14">
    <location>
        <position position="389"/>
    </location>
    <ligand>
        <name>Zn(2+)</name>
        <dbReference type="ChEBI" id="CHEBI:29105"/>
    </ligand>
</feature>
<evidence type="ECO:0000256" key="14">
    <source>
        <dbReference type="HAMAP-Rule" id="MF_02081"/>
    </source>
</evidence>
<evidence type="ECO:0000256" key="6">
    <source>
        <dbReference type="ARBA" id="ARBA00022670"/>
    </source>
</evidence>
<keyword evidence="5 14" id="KW-0121">Carboxypeptidase</keyword>
<gene>
    <name evidence="14 17" type="primary">mrdA</name>
    <name evidence="17" type="ORF">NYR02_15970</name>
</gene>
<keyword evidence="18" id="KW-1185">Reference proteome</keyword>
<evidence type="ECO:0000256" key="10">
    <source>
        <dbReference type="ARBA" id="ARBA00022984"/>
    </source>
</evidence>
<keyword evidence="14" id="KW-0479">Metal-binding</keyword>
<keyword evidence="6 14" id="KW-0645">Protease</keyword>
<evidence type="ECO:0000256" key="1">
    <source>
        <dbReference type="ARBA" id="ARBA00004167"/>
    </source>
</evidence>
<dbReference type="SUPFAM" id="SSF56519">
    <property type="entry name" value="Penicillin binding protein dimerisation domain"/>
    <property type="match status" value="1"/>
</dbReference>
<dbReference type="GO" id="GO:0008360">
    <property type="term" value="P:regulation of cell shape"/>
    <property type="evidence" value="ECO:0007669"/>
    <property type="project" value="UniProtKB-KW"/>
</dbReference>
<keyword evidence="10 14" id="KW-0573">Peptidoglycan synthesis</keyword>
<evidence type="ECO:0000256" key="12">
    <source>
        <dbReference type="ARBA" id="ARBA00023136"/>
    </source>
</evidence>
<dbReference type="PANTHER" id="PTHR30627">
    <property type="entry name" value="PEPTIDOGLYCAN D,D-TRANSPEPTIDASE"/>
    <property type="match status" value="1"/>
</dbReference>